<gene>
    <name evidence="1" type="ORF">FSB_LOCUS46624</name>
</gene>
<organism evidence="1">
    <name type="scientific">Fagus sylvatica</name>
    <name type="common">Beechnut</name>
    <dbReference type="NCBI Taxonomy" id="28930"/>
    <lineage>
        <taxon>Eukaryota</taxon>
        <taxon>Viridiplantae</taxon>
        <taxon>Streptophyta</taxon>
        <taxon>Embryophyta</taxon>
        <taxon>Tracheophyta</taxon>
        <taxon>Spermatophyta</taxon>
        <taxon>Magnoliopsida</taxon>
        <taxon>eudicotyledons</taxon>
        <taxon>Gunneridae</taxon>
        <taxon>Pentapetalae</taxon>
        <taxon>rosids</taxon>
        <taxon>fabids</taxon>
        <taxon>Fagales</taxon>
        <taxon>Fagaceae</taxon>
        <taxon>Fagus</taxon>
    </lineage>
</organism>
<name>A0A2N9I258_FAGSY</name>
<evidence type="ECO:0008006" key="2">
    <source>
        <dbReference type="Google" id="ProtNLM"/>
    </source>
</evidence>
<dbReference type="Pfam" id="PF14223">
    <property type="entry name" value="Retrotran_gag_2"/>
    <property type="match status" value="1"/>
</dbReference>
<proteinExistence type="predicted"/>
<sequence length="190" mass="20692">MIDHIDGSVQKPSQILLDAEGNVTTRTNPSFLAWMKCDKALLTLILSTLSPPVLAMVVGLNTAQEKGNDTVSGYMQRIKAARDKLSVVGVQINNEEMLHMILRGLPKEYAPFNSAIRTKDDALTFEKLSAMEILGSLNSGASDHITANINNLNQLAPFKGPEQVFVGNGQNLPIQNIGFTYRENPLSGPE</sequence>
<evidence type="ECO:0000313" key="1">
    <source>
        <dbReference type="EMBL" id="SPD18742.1"/>
    </source>
</evidence>
<protein>
    <recommendedName>
        <fullName evidence="2">Retrotransposon Copia-like N-terminal domain-containing protein</fullName>
    </recommendedName>
</protein>
<accession>A0A2N9I258</accession>
<dbReference type="AlphaFoldDB" id="A0A2N9I258"/>
<dbReference type="EMBL" id="OIVN01004680">
    <property type="protein sequence ID" value="SPD18742.1"/>
    <property type="molecule type" value="Genomic_DNA"/>
</dbReference>
<dbReference type="PANTHER" id="PTHR47481:SF31">
    <property type="entry name" value="OS01G0873500 PROTEIN"/>
    <property type="match status" value="1"/>
</dbReference>
<dbReference type="PANTHER" id="PTHR47481">
    <property type="match status" value="1"/>
</dbReference>
<reference evidence="1" key="1">
    <citation type="submission" date="2018-02" db="EMBL/GenBank/DDBJ databases">
        <authorList>
            <person name="Cohen D.B."/>
            <person name="Kent A.D."/>
        </authorList>
    </citation>
    <scope>NUCLEOTIDE SEQUENCE</scope>
</reference>